<comment type="caution">
    <text evidence="2">The sequence shown here is derived from an EMBL/GenBank/DDBJ whole genome shotgun (WGS) entry which is preliminary data.</text>
</comment>
<dbReference type="AlphaFoldDB" id="A0A0A0BUV6"/>
<feature type="region of interest" description="Disordered" evidence="1">
    <location>
        <begin position="1"/>
        <end position="31"/>
    </location>
</feature>
<organism evidence="2 3">
    <name type="scientific">Cellulomonas carbonis T26</name>
    <dbReference type="NCBI Taxonomy" id="947969"/>
    <lineage>
        <taxon>Bacteria</taxon>
        <taxon>Bacillati</taxon>
        <taxon>Actinomycetota</taxon>
        <taxon>Actinomycetes</taxon>
        <taxon>Micrococcales</taxon>
        <taxon>Cellulomonadaceae</taxon>
        <taxon>Cellulomonas</taxon>
    </lineage>
</organism>
<evidence type="ECO:0000313" key="3">
    <source>
        <dbReference type="Proteomes" id="UP000029839"/>
    </source>
</evidence>
<name>A0A0A0BUV6_9CELL</name>
<sequence>MSTKSTPRRRVSKAEAQRQRQAAEAQAAAPRPLSSTAATIVASFDISRYGSSTQPIRPFLAEALRLSNLTGEESIRKHCRHLTALAVFSDAQGLALTVDQVLTAENIEHYVSRGMATDSPDNRLERRRRLLCVASTANPGPTVPARLSPVGYDSIKAPYTPAERGTILRAARTQPTARKCQQLGAVVALGFGAGADSVDLRDLHVRDIVDHGQDGLSVAFHGTRPRVVQVRRVAEDLLRGAIAGRGADELLIGKEIGRRNTAARVIEDAALYKVPHIEASRMRATWLADLMTDAIPLAVILQAAGLKSARTLVDVLPHTELWLQAKGMLATGRDVVRGGGAR</sequence>
<reference evidence="2 3" key="1">
    <citation type="submission" date="2013-08" db="EMBL/GenBank/DDBJ databases">
        <title>Genome sequencing of Cellulomonas carbonis T26.</title>
        <authorList>
            <person name="Chen F."/>
            <person name="Li Y."/>
            <person name="Wang G."/>
        </authorList>
    </citation>
    <scope>NUCLEOTIDE SEQUENCE [LARGE SCALE GENOMIC DNA]</scope>
    <source>
        <strain evidence="2 3">T26</strain>
    </source>
</reference>
<evidence type="ECO:0000313" key="2">
    <source>
        <dbReference type="EMBL" id="KGM11691.1"/>
    </source>
</evidence>
<dbReference type="Proteomes" id="UP000029839">
    <property type="component" value="Unassembled WGS sequence"/>
</dbReference>
<accession>A0A0A0BUV6</accession>
<proteinExistence type="predicted"/>
<dbReference type="EMBL" id="AXCY01000016">
    <property type="protein sequence ID" value="KGM11691.1"/>
    <property type="molecule type" value="Genomic_DNA"/>
</dbReference>
<protein>
    <recommendedName>
        <fullName evidence="4">Tyr recombinase domain-containing protein</fullName>
    </recommendedName>
</protein>
<gene>
    <name evidence="2" type="ORF">N868_07785</name>
</gene>
<dbReference type="RefSeq" id="WP_052425989.1">
    <property type="nucleotide sequence ID" value="NZ_AXCY01000016.1"/>
</dbReference>
<feature type="compositionally biased region" description="Basic residues" evidence="1">
    <location>
        <begin position="1"/>
        <end position="11"/>
    </location>
</feature>
<reference evidence="2 3" key="2">
    <citation type="journal article" date="2015" name="Stand. Genomic Sci.">
        <title>Draft genome sequence of Cellulomonas carbonis T26(T) and comparative analysis of six Cellulomonas genomes.</title>
        <authorList>
            <person name="Zhuang W."/>
            <person name="Zhang S."/>
            <person name="Xia X."/>
            <person name="Wang G."/>
        </authorList>
    </citation>
    <scope>NUCLEOTIDE SEQUENCE [LARGE SCALE GENOMIC DNA]</scope>
    <source>
        <strain evidence="2 3">T26</strain>
    </source>
</reference>
<feature type="compositionally biased region" description="Low complexity" evidence="1">
    <location>
        <begin position="19"/>
        <end position="29"/>
    </location>
</feature>
<evidence type="ECO:0000256" key="1">
    <source>
        <dbReference type="SAM" id="MobiDB-lite"/>
    </source>
</evidence>
<keyword evidence="3" id="KW-1185">Reference proteome</keyword>
<evidence type="ECO:0008006" key="4">
    <source>
        <dbReference type="Google" id="ProtNLM"/>
    </source>
</evidence>
<dbReference type="OrthoDB" id="5119524at2"/>